<dbReference type="EMBL" id="JBHLSS010000003">
    <property type="protein sequence ID" value="MFC0708259.1"/>
    <property type="molecule type" value="Genomic_DNA"/>
</dbReference>
<dbReference type="Proteomes" id="UP001589891">
    <property type="component" value="Unassembled WGS sequence"/>
</dbReference>
<evidence type="ECO:0000256" key="1">
    <source>
        <dbReference type="ARBA" id="ARBA00004613"/>
    </source>
</evidence>
<gene>
    <name evidence="4" type="ORF">ACFFGX_01110</name>
</gene>
<proteinExistence type="predicted"/>
<feature type="chain" id="PRO_5046516025" evidence="3">
    <location>
        <begin position="25"/>
        <end position="376"/>
    </location>
</feature>
<evidence type="ECO:0000256" key="2">
    <source>
        <dbReference type="ARBA" id="ARBA00022525"/>
    </source>
</evidence>
<evidence type="ECO:0000313" key="4">
    <source>
        <dbReference type="EMBL" id="MFC0708259.1"/>
    </source>
</evidence>
<keyword evidence="2" id="KW-0964">Secreted</keyword>
<name>A0ABV6SFE8_AZOPA</name>
<dbReference type="PANTHER" id="PTHR10009:SF18">
    <property type="entry name" value="PROTEIN YELLOW-LIKE PROTEIN"/>
    <property type="match status" value="1"/>
</dbReference>
<evidence type="ECO:0000256" key="3">
    <source>
        <dbReference type="SAM" id="SignalP"/>
    </source>
</evidence>
<dbReference type="PANTHER" id="PTHR10009">
    <property type="entry name" value="PROTEIN YELLOW-RELATED"/>
    <property type="match status" value="1"/>
</dbReference>
<dbReference type="Pfam" id="PF03022">
    <property type="entry name" value="MRJP"/>
    <property type="match status" value="1"/>
</dbReference>
<dbReference type="InterPro" id="IPR017996">
    <property type="entry name" value="MRJP/yellow-related"/>
</dbReference>
<sequence length="376" mass="41175">MKARHIMRTLAALLLIPLASSALAAEVQTAEVVATLPEAVGNITFTPDNRVIYSHHPFFSPDIRVAELDADRRSGRPFPNLTWNTPRKDSDHYLDSVLGLRGDAQGVVWMLDMGTRGGITPKLVGWNTRTDRLKRIYHISAPASRPESQLNDFAIDPVHSAFYIADEGIGPGGDGTQAALVVVDARTGASRRLLEGHASVRPEDVPISVDGRELRVPGSGGKPARLRVGADGIALDKDATWLYFGPLNGGWLYRVRTADLLDTSLDAATLGRRVERYARKPNNGGLSIDDAGNLYLTEVEHRAVGVIGADDRQYRRLATHPDLIWPDGVSFSPDGWLYVSAAQLSEVPVFNEGKARHRPPYYIFRFRSLASGRLGN</sequence>
<dbReference type="SUPFAM" id="SSF101898">
    <property type="entry name" value="NHL repeat"/>
    <property type="match status" value="1"/>
</dbReference>
<dbReference type="InterPro" id="IPR011042">
    <property type="entry name" value="6-blade_b-propeller_TolB-like"/>
</dbReference>
<dbReference type="Gene3D" id="2.120.10.30">
    <property type="entry name" value="TolB, C-terminal domain"/>
    <property type="match status" value="1"/>
</dbReference>
<keyword evidence="5" id="KW-1185">Reference proteome</keyword>
<comment type="caution">
    <text evidence="4">The sequence shown here is derived from an EMBL/GenBank/DDBJ whole genome shotgun (WGS) entry which is preliminary data.</text>
</comment>
<keyword evidence="3" id="KW-0732">Signal</keyword>
<organism evidence="4 5">
    <name type="scientific">Azorhizophilus paspali</name>
    <name type="common">Azotobacter paspali</name>
    <dbReference type="NCBI Taxonomy" id="69963"/>
    <lineage>
        <taxon>Bacteria</taxon>
        <taxon>Pseudomonadati</taxon>
        <taxon>Pseudomonadota</taxon>
        <taxon>Gammaproteobacteria</taxon>
        <taxon>Pseudomonadales</taxon>
        <taxon>Pseudomonadaceae</taxon>
        <taxon>Azorhizophilus</taxon>
    </lineage>
</organism>
<evidence type="ECO:0000313" key="5">
    <source>
        <dbReference type="Proteomes" id="UP001589891"/>
    </source>
</evidence>
<dbReference type="RefSeq" id="WP_376942051.1">
    <property type="nucleotide sequence ID" value="NZ_CP171449.1"/>
</dbReference>
<protein>
    <submittedName>
        <fullName evidence="4">L-dopachrome tautomerase-related protein</fullName>
    </submittedName>
</protein>
<comment type="subcellular location">
    <subcellularLocation>
        <location evidence="1">Secreted</location>
    </subcellularLocation>
</comment>
<feature type="signal peptide" evidence="3">
    <location>
        <begin position="1"/>
        <end position="24"/>
    </location>
</feature>
<accession>A0ABV6SFE8</accession>
<reference evidence="4 5" key="1">
    <citation type="submission" date="2024-09" db="EMBL/GenBank/DDBJ databases">
        <authorList>
            <person name="Sun Q."/>
            <person name="Mori K."/>
        </authorList>
    </citation>
    <scope>NUCLEOTIDE SEQUENCE [LARGE SCALE GENOMIC DNA]</scope>
    <source>
        <strain evidence="4 5">NCAIM B.01794</strain>
    </source>
</reference>